<accession>A0A318R2G4</accession>
<sequence>MFNHIENYSSNTTKYFSADEVVDGRRDLLHIVGKKFHQIALSSQFMSEVTFDFESTDISSSSETENHVFIQVWLVKNKERVDVHLAGHVRIWNYK</sequence>
<dbReference type="EMBL" id="QJUE01000005">
    <property type="protein sequence ID" value="PYE01121.1"/>
    <property type="molecule type" value="Genomic_DNA"/>
</dbReference>
<name>A0A318R2G4_PROMR</name>
<dbReference type="RefSeq" id="WP_158466948.1">
    <property type="nucleotide sequence ID" value="NZ_QJUE01000005.1"/>
</dbReference>
<evidence type="ECO:0000313" key="1">
    <source>
        <dbReference type="EMBL" id="PYE01121.1"/>
    </source>
</evidence>
<organism evidence="1 2">
    <name type="scientific">Prochlorococcus marinus XMU1408</name>
    <dbReference type="NCBI Taxonomy" id="2213228"/>
    <lineage>
        <taxon>Bacteria</taxon>
        <taxon>Bacillati</taxon>
        <taxon>Cyanobacteriota</taxon>
        <taxon>Cyanophyceae</taxon>
        <taxon>Synechococcales</taxon>
        <taxon>Prochlorococcaceae</taxon>
        <taxon>Prochlorococcus</taxon>
    </lineage>
</organism>
<reference evidence="1 2" key="1">
    <citation type="journal article" date="2018" name="Appl. Environ. Microbiol.">
        <title>Genome rearrangement shapes Prochlorococcus ecological adaptation.</title>
        <authorList>
            <person name="Yan W."/>
            <person name="Wei S."/>
            <person name="Wang Q."/>
            <person name="Xiao X."/>
            <person name="Zeng Q."/>
            <person name="Jiao N."/>
            <person name="Zhang R."/>
        </authorList>
    </citation>
    <scope>NUCLEOTIDE SEQUENCE [LARGE SCALE GENOMIC DNA]</scope>
    <source>
        <strain evidence="1 2">XMU1408</strain>
    </source>
</reference>
<comment type="caution">
    <text evidence="1">The sequence shown here is derived from an EMBL/GenBank/DDBJ whole genome shotgun (WGS) entry which is preliminary data.</text>
</comment>
<dbReference type="Proteomes" id="UP000247807">
    <property type="component" value="Unassembled WGS sequence"/>
</dbReference>
<protein>
    <submittedName>
        <fullName evidence="1">Uncharacterized protein</fullName>
    </submittedName>
</protein>
<evidence type="ECO:0000313" key="2">
    <source>
        <dbReference type="Proteomes" id="UP000247807"/>
    </source>
</evidence>
<dbReference type="AlphaFoldDB" id="A0A318R2G4"/>
<proteinExistence type="predicted"/>
<gene>
    <name evidence="1" type="ORF">DNJ73_06740</name>
</gene>